<evidence type="ECO:0000256" key="6">
    <source>
        <dbReference type="ARBA" id="ARBA00023004"/>
    </source>
</evidence>
<comment type="cofactor">
    <cofactor evidence="1">
        <name>[4Fe-4S] cluster</name>
        <dbReference type="ChEBI" id="CHEBI:49883"/>
    </cofactor>
</comment>
<gene>
    <name evidence="10" type="primary">aor</name>
    <name evidence="10" type="ORF">CFX1CAM_2051</name>
</gene>
<keyword evidence="7" id="KW-0411">Iron-sulfur</keyword>
<dbReference type="EMBL" id="LT859958">
    <property type="protein sequence ID" value="SMX55116.1"/>
    <property type="molecule type" value="Genomic_DNA"/>
</dbReference>
<dbReference type="Gene3D" id="3.60.9.10">
    <property type="entry name" value="Aldehyde ferredoxin oxidoreductase, N-terminal domain"/>
    <property type="match status" value="1"/>
</dbReference>
<keyword evidence="4" id="KW-0479">Metal-binding</keyword>
<dbReference type="SMART" id="SM00790">
    <property type="entry name" value="AFOR_N"/>
    <property type="match status" value="1"/>
</dbReference>
<dbReference type="Proteomes" id="UP000195514">
    <property type="component" value="Chromosome I"/>
</dbReference>
<dbReference type="Pfam" id="PF02730">
    <property type="entry name" value="AFOR_N"/>
    <property type="match status" value="1"/>
</dbReference>
<dbReference type="InterPro" id="IPR001203">
    <property type="entry name" value="OxRdtase_Ald_Fedxn_C"/>
</dbReference>
<evidence type="ECO:0000256" key="1">
    <source>
        <dbReference type="ARBA" id="ARBA00001966"/>
    </source>
</evidence>
<evidence type="ECO:0000256" key="8">
    <source>
        <dbReference type="ARBA" id="ARBA00049934"/>
    </source>
</evidence>
<evidence type="ECO:0000259" key="9">
    <source>
        <dbReference type="SMART" id="SM00790"/>
    </source>
</evidence>
<reference evidence="11" key="1">
    <citation type="submission" date="2017-05" db="EMBL/GenBank/DDBJ databases">
        <authorList>
            <person name="Kirkegaard R."/>
            <person name="Mcilroy J S."/>
        </authorList>
    </citation>
    <scope>NUCLEOTIDE SEQUENCE [LARGE SCALE GENOMIC DNA]</scope>
</reference>
<dbReference type="InterPro" id="IPR036503">
    <property type="entry name" value="Ald_Fedxn_OxRdtase_N_sf"/>
</dbReference>
<dbReference type="InterPro" id="IPR013985">
    <property type="entry name" value="Ald_Fedxn_OxRdtase_dom3"/>
</dbReference>
<comment type="similarity">
    <text evidence="2">Belongs to the AOR/FOR family.</text>
</comment>
<evidence type="ECO:0000313" key="11">
    <source>
        <dbReference type="Proteomes" id="UP000195514"/>
    </source>
</evidence>
<evidence type="ECO:0000256" key="4">
    <source>
        <dbReference type="ARBA" id="ARBA00022723"/>
    </source>
</evidence>
<dbReference type="SUPFAM" id="SSF48310">
    <property type="entry name" value="Aldehyde ferredoxin oxidoreductase, C-terminal domains"/>
    <property type="match status" value="1"/>
</dbReference>
<dbReference type="GO" id="GO:0051539">
    <property type="term" value="F:4 iron, 4 sulfur cluster binding"/>
    <property type="evidence" value="ECO:0007669"/>
    <property type="project" value="UniProtKB-KW"/>
</dbReference>
<dbReference type="GO" id="GO:0033726">
    <property type="term" value="F:aldehyde ferredoxin oxidoreductase activity"/>
    <property type="evidence" value="ECO:0007669"/>
    <property type="project" value="UniProtKB-EC"/>
</dbReference>
<organism evidence="10 11">
    <name type="scientific">Candidatus Brevifilum fermentans</name>
    <dbReference type="NCBI Taxonomy" id="1986204"/>
    <lineage>
        <taxon>Bacteria</taxon>
        <taxon>Bacillati</taxon>
        <taxon>Chloroflexota</taxon>
        <taxon>Anaerolineae</taxon>
        <taxon>Anaerolineales</taxon>
        <taxon>Anaerolineaceae</taxon>
        <taxon>Candidatus Brevifilum</taxon>
    </lineage>
</organism>
<dbReference type="Pfam" id="PF01314">
    <property type="entry name" value="AFOR_C"/>
    <property type="match status" value="1"/>
</dbReference>
<dbReference type="GO" id="GO:0009055">
    <property type="term" value="F:electron transfer activity"/>
    <property type="evidence" value="ECO:0007669"/>
    <property type="project" value="InterPro"/>
</dbReference>
<name>A0A1Y6K6A5_9CHLR</name>
<dbReference type="RefSeq" id="WP_087862902.1">
    <property type="nucleotide sequence ID" value="NZ_LT859958.1"/>
</dbReference>
<dbReference type="Gene3D" id="1.10.599.10">
    <property type="entry name" value="Aldehyde Ferredoxin Oxidoreductase Protein, subunit A, domain 3"/>
    <property type="match status" value="1"/>
</dbReference>
<proteinExistence type="inferred from homology"/>
<dbReference type="PANTHER" id="PTHR30038">
    <property type="entry name" value="ALDEHYDE FERREDOXIN OXIDOREDUCTASE"/>
    <property type="match status" value="1"/>
</dbReference>
<dbReference type="InterPro" id="IPR036021">
    <property type="entry name" value="Tungsten_al_ferr_oxy-like_C"/>
</dbReference>
<evidence type="ECO:0000256" key="2">
    <source>
        <dbReference type="ARBA" id="ARBA00011032"/>
    </source>
</evidence>
<keyword evidence="3" id="KW-0004">4Fe-4S</keyword>
<dbReference type="InterPro" id="IPR013983">
    <property type="entry name" value="Ald_Fedxn_OxRdtase_N"/>
</dbReference>
<dbReference type="OrthoDB" id="9763894at2"/>
<dbReference type="Gene3D" id="1.10.569.10">
    <property type="entry name" value="Aldehyde Ferredoxin Oxidoreductase Protein, subunit A, domain 2"/>
    <property type="match status" value="1"/>
</dbReference>
<dbReference type="EC" id="1.2.7.5" evidence="10"/>
<comment type="cofactor">
    <cofactor evidence="8">
        <name>tungstopterin</name>
        <dbReference type="ChEBI" id="CHEBI:30402"/>
    </cofactor>
</comment>
<accession>A0A1Y6K6A5</accession>
<dbReference type="PANTHER" id="PTHR30038:SF7">
    <property type="entry name" value="TUNGSTEN-CONTAINING GLYCERALDEHYDE-3-PHOSPHATE:FERREDOXIN OXIDOREDUCTASE"/>
    <property type="match status" value="1"/>
</dbReference>
<keyword evidence="6" id="KW-0408">Iron</keyword>
<evidence type="ECO:0000256" key="7">
    <source>
        <dbReference type="ARBA" id="ARBA00023014"/>
    </source>
</evidence>
<protein>
    <submittedName>
        <fullName evidence="10">Aldehyde ferredoxin oxidoreductase</fullName>
        <ecNumber evidence="10">1.2.7.5</ecNumber>
    </submittedName>
</protein>
<dbReference type="KEGG" id="abat:CFX1CAM_2051"/>
<dbReference type="InterPro" id="IPR013984">
    <property type="entry name" value="Ald_Fedxn_OxRdtase_dom2"/>
</dbReference>
<evidence type="ECO:0000313" key="10">
    <source>
        <dbReference type="EMBL" id="SMX55116.1"/>
    </source>
</evidence>
<evidence type="ECO:0000256" key="3">
    <source>
        <dbReference type="ARBA" id="ARBA00022485"/>
    </source>
</evidence>
<feature type="domain" description="Aldehyde ferredoxin oxidoreductase N-terminal" evidence="9">
    <location>
        <begin position="4"/>
        <end position="208"/>
    </location>
</feature>
<keyword evidence="11" id="KW-1185">Reference proteome</keyword>
<evidence type="ECO:0000256" key="5">
    <source>
        <dbReference type="ARBA" id="ARBA00023002"/>
    </source>
</evidence>
<dbReference type="SUPFAM" id="SSF56228">
    <property type="entry name" value="Aldehyde ferredoxin oxidoreductase, N-terminal domain"/>
    <property type="match status" value="1"/>
</dbReference>
<dbReference type="AlphaFoldDB" id="A0A1Y6K6A5"/>
<keyword evidence="5 10" id="KW-0560">Oxidoreductase</keyword>
<dbReference type="InterPro" id="IPR051919">
    <property type="entry name" value="W-dependent_AOR"/>
</dbReference>
<dbReference type="GO" id="GO:0046872">
    <property type="term" value="F:metal ion binding"/>
    <property type="evidence" value="ECO:0007669"/>
    <property type="project" value="UniProtKB-KW"/>
</dbReference>
<sequence length="653" mass="71903">MSGYMGKVLWVDLDSGSFWEEAIPEKIYREYLSGLGLAAHLLYEHIPAGADPLGPENILGLVSGLLTGTPSLFSGRWMAVGKSPLTQTWGEANCGGNFSLAIKKCGYDGIFFKGISKKPVYLFIDHRGIQLKDAADLWGLDTSVTENTLLERHRKSRTPSIVCIGPSGENQSLIAGICHDFGRMAARSGLGAVMGSKRLKAVVLAGAKPIPVAHPQRMKALCRKPAKLIRFRIPFSAQIMALTGMLLRNPWIEIRWDGLMWSGILRKWGTVGLNQTAIEWGDAPIKNWAGTHQDYPLRSSNNLSPRKIAKFEDRKYHCLSCPLGCGGIMRQQGESQAAHKPEYETVMAFSSLLLNDDDQLVYEIGERLNQAGMDSISAGGTVAAAIEWYQQGIITDEHTGGLKLDWGDGEAILTLVKAMIARQGIGDLLADGSKRAAERLQIEDHSAAVHAGGSELAQHDTRLDPGLALHAGVDPAPGRHTSGSFVYYNFYRLWSAFKHLPRPPLISLKKHKQTPSPELAKRAVGTAKFTNFYNALGICMFGAYLGIDRLPLFKWVNAATGWSLSPKDYLHIGHRIMTLRQLFNIKHGVSPKDIRISRRALGIPPQESGPHQGNQVDFPAMRRMFWDHIGWHPKTGVPTQSLLIELGLDDRGF</sequence>